<dbReference type="PANTHER" id="PTHR43320:SF3">
    <property type="entry name" value="CARBOHYDRATE KINASE PFKB DOMAIN-CONTAINING PROTEIN"/>
    <property type="match status" value="1"/>
</dbReference>
<dbReference type="Pfam" id="PF00294">
    <property type="entry name" value="PfkB"/>
    <property type="match status" value="1"/>
</dbReference>
<dbReference type="OrthoDB" id="9813569at2"/>
<gene>
    <name evidence="5" type="ORF">FRZ44_51130</name>
</gene>
<comment type="similarity">
    <text evidence="1">Belongs to the carbohydrate kinase PfkB family.</text>
</comment>
<sequence>MANSPAPADIDVLGIGNAIVDVLSHADERFLARSDLAKGSMQLIDATRADQLYRAAGPAMEASGGSAANTIAGLAILGARAGFIGKVSNDQFGGIFRHDIKSLGIHFDTLPATEGAPTARCLVFVTPDGQRTMGTFLGACLELTELDIDEALVERAKITYLEGYLWDPPHAKLAFLKAAEAAHRAGRMVALSLSDAFCVDRHRAEFQQLVENHVDILFANEQEICSLWEVADFDAALQKTRGKTRIAALTRSEKGSVVLSGRELHVIDPAPVMRLVDTTGAGDQYAAGFLYGLVTGRSLASCGRIASLAAAEVIQHLGARPEVPLAEQVLSDFV</sequence>
<name>A0A5J6MQH3_9PROT</name>
<dbReference type="AlphaFoldDB" id="A0A5J6MQH3"/>
<dbReference type="InterPro" id="IPR052700">
    <property type="entry name" value="Carb_kinase_PfkB-like"/>
</dbReference>
<reference evidence="5 6" key="1">
    <citation type="submission" date="2019-08" db="EMBL/GenBank/DDBJ databases">
        <title>Hyperibacter terrae gen. nov., sp. nov. and Hyperibacter viscosus sp. nov., two new members in the family Rhodospirillaceae isolated from the rhizosphere of Hypericum perforatum.</title>
        <authorList>
            <person name="Noviana Z."/>
        </authorList>
    </citation>
    <scope>NUCLEOTIDE SEQUENCE [LARGE SCALE GENOMIC DNA]</scope>
    <source>
        <strain evidence="5 6">R5913</strain>
    </source>
</reference>
<dbReference type="InterPro" id="IPR002173">
    <property type="entry name" value="Carboh/pur_kinase_PfkB_CS"/>
</dbReference>
<keyword evidence="6" id="KW-1185">Reference proteome</keyword>
<proteinExistence type="inferred from homology"/>
<dbReference type="CDD" id="cd01168">
    <property type="entry name" value="adenosine_kinase"/>
    <property type="match status" value="1"/>
</dbReference>
<dbReference type="GO" id="GO:0016301">
    <property type="term" value="F:kinase activity"/>
    <property type="evidence" value="ECO:0007669"/>
    <property type="project" value="UniProtKB-KW"/>
</dbReference>
<protein>
    <submittedName>
        <fullName evidence="5">Adenosine kinase</fullName>
    </submittedName>
</protein>
<evidence type="ECO:0000313" key="5">
    <source>
        <dbReference type="EMBL" id="QEX19798.1"/>
    </source>
</evidence>
<dbReference type="InterPro" id="IPR029056">
    <property type="entry name" value="Ribokinase-like"/>
</dbReference>
<evidence type="ECO:0000256" key="2">
    <source>
        <dbReference type="ARBA" id="ARBA00022679"/>
    </source>
</evidence>
<dbReference type="PANTHER" id="PTHR43320">
    <property type="entry name" value="SUGAR KINASE"/>
    <property type="match status" value="1"/>
</dbReference>
<evidence type="ECO:0000256" key="1">
    <source>
        <dbReference type="ARBA" id="ARBA00010688"/>
    </source>
</evidence>
<dbReference type="InterPro" id="IPR011611">
    <property type="entry name" value="PfkB_dom"/>
</dbReference>
<dbReference type="KEGG" id="htq:FRZ44_51130"/>
<feature type="domain" description="Carbohydrate kinase PfkB" evidence="4">
    <location>
        <begin position="62"/>
        <end position="322"/>
    </location>
</feature>
<evidence type="ECO:0000313" key="6">
    <source>
        <dbReference type="Proteomes" id="UP000326202"/>
    </source>
</evidence>
<dbReference type="RefSeq" id="WP_151179830.1">
    <property type="nucleotide sequence ID" value="NZ_CP042906.1"/>
</dbReference>
<evidence type="ECO:0000259" key="4">
    <source>
        <dbReference type="Pfam" id="PF00294"/>
    </source>
</evidence>
<dbReference type="EMBL" id="CP042906">
    <property type="protein sequence ID" value="QEX19798.1"/>
    <property type="molecule type" value="Genomic_DNA"/>
</dbReference>
<dbReference type="Gene3D" id="3.40.1190.20">
    <property type="match status" value="1"/>
</dbReference>
<organism evidence="5 6">
    <name type="scientific">Hypericibacter terrae</name>
    <dbReference type="NCBI Taxonomy" id="2602015"/>
    <lineage>
        <taxon>Bacteria</taxon>
        <taxon>Pseudomonadati</taxon>
        <taxon>Pseudomonadota</taxon>
        <taxon>Alphaproteobacteria</taxon>
        <taxon>Rhodospirillales</taxon>
        <taxon>Dongiaceae</taxon>
        <taxon>Hypericibacter</taxon>
    </lineage>
</organism>
<keyword evidence="2" id="KW-0808">Transferase</keyword>
<evidence type="ECO:0000256" key="3">
    <source>
        <dbReference type="ARBA" id="ARBA00022777"/>
    </source>
</evidence>
<dbReference type="PROSITE" id="PS00584">
    <property type="entry name" value="PFKB_KINASES_2"/>
    <property type="match status" value="1"/>
</dbReference>
<keyword evidence="3 5" id="KW-0418">Kinase</keyword>
<dbReference type="SUPFAM" id="SSF53613">
    <property type="entry name" value="Ribokinase-like"/>
    <property type="match status" value="1"/>
</dbReference>
<dbReference type="Proteomes" id="UP000326202">
    <property type="component" value="Chromosome"/>
</dbReference>
<accession>A0A5J6MQH3</accession>